<evidence type="ECO:0000259" key="6">
    <source>
        <dbReference type="Pfam" id="PF02826"/>
    </source>
</evidence>
<evidence type="ECO:0000256" key="2">
    <source>
        <dbReference type="ARBA" id="ARBA00023002"/>
    </source>
</evidence>
<feature type="compositionally biased region" description="Basic and acidic residues" evidence="4">
    <location>
        <begin position="307"/>
        <end position="320"/>
    </location>
</feature>
<name>A0A381SJS6_9ZZZZ</name>
<evidence type="ECO:0000256" key="4">
    <source>
        <dbReference type="SAM" id="MobiDB-lite"/>
    </source>
</evidence>
<evidence type="ECO:0000256" key="1">
    <source>
        <dbReference type="ARBA" id="ARBA00005854"/>
    </source>
</evidence>
<dbReference type="Gene3D" id="3.40.50.720">
    <property type="entry name" value="NAD(P)-binding Rossmann-like Domain"/>
    <property type="match status" value="2"/>
</dbReference>
<dbReference type="EMBL" id="UINC01003213">
    <property type="protein sequence ID" value="SVA04322.1"/>
    <property type="molecule type" value="Genomic_DNA"/>
</dbReference>
<feature type="domain" description="D-isomer specific 2-hydroxyacid dehydrogenase NAD-binding" evidence="6">
    <location>
        <begin position="100"/>
        <end position="276"/>
    </location>
</feature>
<dbReference type="SUPFAM" id="SSF52283">
    <property type="entry name" value="Formate/glycerate dehydrogenase catalytic domain-like"/>
    <property type="match status" value="1"/>
</dbReference>
<protein>
    <recommendedName>
        <fullName evidence="8">D-isomer specific 2-hydroxyacid dehydrogenase NAD-binding domain-containing protein</fullName>
    </recommendedName>
</protein>
<evidence type="ECO:0000256" key="3">
    <source>
        <dbReference type="ARBA" id="ARBA00023027"/>
    </source>
</evidence>
<proteinExistence type="inferred from homology"/>
<dbReference type="PANTHER" id="PTHR42789:SF1">
    <property type="entry name" value="D-ISOMER SPECIFIC 2-HYDROXYACID DEHYDROGENASE FAMILY PROTEIN (AFU_ORTHOLOGUE AFUA_6G10090)"/>
    <property type="match status" value="1"/>
</dbReference>
<evidence type="ECO:0000313" key="7">
    <source>
        <dbReference type="EMBL" id="SVA04322.1"/>
    </source>
</evidence>
<dbReference type="InterPro" id="IPR006140">
    <property type="entry name" value="D-isomer_DH_NAD-bd"/>
</dbReference>
<comment type="similarity">
    <text evidence="1">Belongs to the D-isomer specific 2-hydroxyacid dehydrogenase family.</text>
</comment>
<dbReference type="Pfam" id="PF00389">
    <property type="entry name" value="2-Hacid_dh"/>
    <property type="match status" value="1"/>
</dbReference>
<feature type="region of interest" description="Disordered" evidence="4">
    <location>
        <begin position="300"/>
        <end position="320"/>
    </location>
</feature>
<accession>A0A381SJS6</accession>
<dbReference type="InterPro" id="IPR036291">
    <property type="entry name" value="NAD(P)-bd_dom_sf"/>
</dbReference>
<feature type="domain" description="D-isomer specific 2-hydroxyacid dehydrogenase catalytic" evidence="5">
    <location>
        <begin position="30"/>
        <end position="304"/>
    </location>
</feature>
<evidence type="ECO:0008006" key="8">
    <source>
        <dbReference type="Google" id="ProtNLM"/>
    </source>
</evidence>
<reference evidence="7" key="1">
    <citation type="submission" date="2018-05" db="EMBL/GenBank/DDBJ databases">
        <authorList>
            <person name="Lanie J.A."/>
            <person name="Ng W.-L."/>
            <person name="Kazmierczak K.M."/>
            <person name="Andrzejewski T.M."/>
            <person name="Davidsen T.M."/>
            <person name="Wayne K.J."/>
            <person name="Tettelin H."/>
            <person name="Glass J.I."/>
            <person name="Rusch D."/>
            <person name="Podicherti R."/>
            <person name="Tsui H.-C.T."/>
            <person name="Winkler M.E."/>
        </authorList>
    </citation>
    <scope>NUCLEOTIDE SEQUENCE</scope>
</reference>
<dbReference type="Pfam" id="PF02826">
    <property type="entry name" value="2-Hacid_dh_C"/>
    <property type="match status" value="1"/>
</dbReference>
<evidence type="ECO:0000259" key="5">
    <source>
        <dbReference type="Pfam" id="PF00389"/>
    </source>
</evidence>
<dbReference type="AlphaFoldDB" id="A0A381SJS6"/>
<dbReference type="GO" id="GO:0016616">
    <property type="term" value="F:oxidoreductase activity, acting on the CH-OH group of donors, NAD or NADP as acceptor"/>
    <property type="evidence" value="ECO:0007669"/>
    <property type="project" value="InterPro"/>
</dbReference>
<dbReference type="PANTHER" id="PTHR42789">
    <property type="entry name" value="D-ISOMER SPECIFIC 2-HYDROXYACID DEHYDROGENASE FAMILY PROTEIN (AFU_ORTHOLOGUE AFUA_6G10090)"/>
    <property type="match status" value="1"/>
</dbReference>
<gene>
    <name evidence="7" type="ORF">METZ01_LOCUS57176</name>
</gene>
<keyword evidence="2" id="KW-0560">Oxidoreductase</keyword>
<keyword evidence="3" id="KW-0520">NAD</keyword>
<organism evidence="7">
    <name type="scientific">marine metagenome</name>
    <dbReference type="NCBI Taxonomy" id="408172"/>
    <lineage>
        <taxon>unclassified sequences</taxon>
        <taxon>metagenomes</taxon>
        <taxon>ecological metagenomes</taxon>
    </lineage>
</organism>
<dbReference type="GO" id="GO:0051287">
    <property type="term" value="F:NAD binding"/>
    <property type="evidence" value="ECO:0007669"/>
    <property type="project" value="InterPro"/>
</dbReference>
<dbReference type="SUPFAM" id="SSF51735">
    <property type="entry name" value="NAD(P)-binding Rossmann-fold domains"/>
    <property type="match status" value="1"/>
</dbReference>
<dbReference type="InterPro" id="IPR050857">
    <property type="entry name" value="D-2-hydroxyacid_DH"/>
</dbReference>
<sequence length="320" mass="36030">MVFTADVEKELNDMSDLVTHFGKRAPESIVEQSLPHVEIIIGQTDMPKERLNRAPKLKAIINVKANWEPNIDYFEAQRRGIYVLSAAPAMAPAVAEACIGYAIALARGTMQNYKKFLRGSEKYGIAGNISAYTLFNSLVGFIGFGNLAQSLVPLLKPFNCKISVYDPWLSDRYLETQGVKAVNLDEVLSTNKFLFILTGVTSENEGFLNKEKLKLIGNDSSVILVSRAEVVDFDTFIDLAEKNNFRAAVDVFPEEPVPLDSQYRKESNILYTSHVAGALHSSYKNIRDMMMDDIRQILKNHPPTRLQRAEPRQAELRRDR</sequence>
<dbReference type="InterPro" id="IPR006139">
    <property type="entry name" value="D-isomer_2_OHA_DH_cat_dom"/>
</dbReference>